<comment type="caution">
    <text evidence="1">The sequence shown here is derived from an EMBL/GenBank/DDBJ whole genome shotgun (WGS) entry which is preliminary data.</text>
</comment>
<accession>A0A426ZPS5</accession>
<reference evidence="1 2" key="1">
    <citation type="journal article" date="2014" name="Agronomy (Basel)">
        <title>A Draft Genome Sequence for Ensete ventricosum, the Drought-Tolerant Tree Against Hunger.</title>
        <authorList>
            <person name="Harrison J."/>
            <person name="Moore K.A."/>
            <person name="Paszkiewicz K."/>
            <person name="Jones T."/>
            <person name="Grant M."/>
            <person name="Ambacheew D."/>
            <person name="Muzemil S."/>
            <person name="Studholme D.J."/>
        </authorList>
    </citation>
    <scope>NUCLEOTIDE SEQUENCE [LARGE SCALE GENOMIC DNA]</scope>
</reference>
<dbReference type="EMBL" id="AMZH03005600">
    <property type="protein sequence ID" value="RRT65996.1"/>
    <property type="molecule type" value="Genomic_DNA"/>
</dbReference>
<evidence type="ECO:0000313" key="1">
    <source>
        <dbReference type="EMBL" id="RRT65996.1"/>
    </source>
</evidence>
<name>A0A426ZPS5_ENSVE</name>
<sequence>MNSLQFSRFFYKVITQLQQYPDGLKVIRIIITIMSNYQNPHNYHVGLRSCRDSPIVVITEHDQLSNHAQIRSPAKGGMLCTPRYIATTALVGSPCATTLGPIVPLSATVPDPIDPSCTVAPNPIGPSCSIVTGLVGPPCIVAPDLVNPPSATS</sequence>
<organism evidence="1 2">
    <name type="scientific">Ensete ventricosum</name>
    <name type="common">Abyssinian banana</name>
    <name type="synonym">Musa ensete</name>
    <dbReference type="NCBI Taxonomy" id="4639"/>
    <lineage>
        <taxon>Eukaryota</taxon>
        <taxon>Viridiplantae</taxon>
        <taxon>Streptophyta</taxon>
        <taxon>Embryophyta</taxon>
        <taxon>Tracheophyta</taxon>
        <taxon>Spermatophyta</taxon>
        <taxon>Magnoliopsida</taxon>
        <taxon>Liliopsida</taxon>
        <taxon>Zingiberales</taxon>
        <taxon>Musaceae</taxon>
        <taxon>Ensete</taxon>
    </lineage>
</organism>
<dbReference type="AlphaFoldDB" id="A0A426ZPS5"/>
<evidence type="ECO:0000313" key="2">
    <source>
        <dbReference type="Proteomes" id="UP000287651"/>
    </source>
</evidence>
<proteinExistence type="predicted"/>
<dbReference type="Proteomes" id="UP000287651">
    <property type="component" value="Unassembled WGS sequence"/>
</dbReference>
<gene>
    <name evidence="1" type="ORF">B296_00020838</name>
</gene>
<protein>
    <submittedName>
        <fullName evidence="1">Uncharacterized protein</fullName>
    </submittedName>
</protein>